<name>A0A2S6MX47_9HYPH</name>
<reference evidence="3 4" key="1">
    <citation type="journal article" date="2018" name="Arch. Microbiol.">
        <title>New insights into the metabolic potential of the phototrophic purple bacterium Rhodopila globiformis DSM 161(T) from its draft genome sequence and evidence for a vanadium-dependent nitrogenase.</title>
        <authorList>
            <person name="Imhoff J.F."/>
            <person name="Rahn T."/>
            <person name="Kunzel S."/>
            <person name="Neulinger S.C."/>
        </authorList>
    </citation>
    <scope>NUCLEOTIDE SEQUENCE [LARGE SCALE GENOMIC DNA]</scope>
    <source>
        <strain evidence="3 4">DSM 16996</strain>
    </source>
</reference>
<comment type="caution">
    <text evidence="3">The sequence shown here is derived from an EMBL/GenBank/DDBJ whole genome shotgun (WGS) entry which is preliminary data.</text>
</comment>
<dbReference type="SUPFAM" id="SSF52096">
    <property type="entry name" value="ClpP/crotonase"/>
    <property type="match status" value="1"/>
</dbReference>
<dbReference type="RefSeq" id="WP_104510057.1">
    <property type="nucleotide sequence ID" value="NZ_JACIGC010000012.1"/>
</dbReference>
<dbReference type="EMBL" id="NHSJ01000129">
    <property type="protein sequence ID" value="PPQ26942.1"/>
    <property type="molecule type" value="Genomic_DNA"/>
</dbReference>
<dbReference type="GO" id="GO:0006635">
    <property type="term" value="P:fatty acid beta-oxidation"/>
    <property type="evidence" value="ECO:0007669"/>
    <property type="project" value="TreeGrafter"/>
</dbReference>
<dbReference type="Gene3D" id="1.10.12.10">
    <property type="entry name" value="Lyase 2-enoyl-coa Hydratase, Chain A, domain 2"/>
    <property type="match status" value="1"/>
</dbReference>
<dbReference type="CDD" id="cd06558">
    <property type="entry name" value="crotonase-like"/>
    <property type="match status" value="1"/>
</dbReference>
<dbReference type="GO" id="GO:0016829">
    <property type="term" value="F:lyase activity"/>
    <property type="evidence" value="ECO:0007669"/>
    <property type="project" value="UniProtKB-KW"/>
</dbReference>
<dbReference type="Gene3D" id="3.90.226.10">
    <property type="entry name" value="2-enoyl-CoA Hydratase, Chain A, domain 1"/>
    <property type="match status" value="1"/>
</dbReference>
<dbReference type="PANTHER" id="PTHR11941">
    <property type="entry name" value="ENOYL-COA HYDRATASE-RELATED"/>
    <property type="match status" value="1"/>
</dbReference>
<evidence type="ECO:0000256" key="1">
    <source>
        <dbReference type="ARBA" id="ARBA00005254"/>
    </source>
</evidence>
<gene>
    <name evidence="3" type="ORF">CCR94_21200</name>
</gene>
<evidence type="ECO:0000256" key="2">
    <source>
        <dbReference type="ARBA" id="ARBA00023239"/>
    </source>
</evidence>
<dbReference type="InterPro" id="IPR001753">
    <property type="entry name" value="Enoyl-CoA_hydra/iso"/>
</dbReference>
<organism evidence="3 4">
    <name type="scientific">Rhodoblastus sphagnicola</name>
    <dbReference type="NCBI Taxonomy" id="333368"/>
    <lineage>
        <taxon>Bacteria</taxon>
        <taxon>Pseudomonadati</taxon>
        <taxon>Pseudomonadota</taxon>
        <taxon>Alphaproteobacteria</taxon>
        <taxon>Hyphomicrobiales</taxon>
        <taxon>Rhodoblastaceae</taxon>
        <taxon>Rhodoblastus</taxon>
    </lineage>
</organism>
<dbReference type="InterPro" id="IPR029045">
    <property type="entry name" value="ClpP/crotonase-like_dom_sf"/>
</dbReference>
<dbReference type="Proteomes" id="UP000239089">
    <property type="component" value="Unassembled WGS sequence"/>
</dbReference>
<proteinExistence type="inferred from homology"/>
<dbReference type="OrthoDB" id="5730382at2"/>
<protein>
    <submittedName>
        <fullName evidence="3">Cyclohexa-1,5-dienecarbonyl-CoA hydratase</fullName>
    </submittedName>
</protein>
<keyword evidence="2" id="KW-0456">Lyase</keyword>
<comment type="similarity">
    <text evidence="1">Belongs to the enoyl-CoA hydratase/isomerase family.</text>
</comment>
<dbReference type="AlphaFoldDB" id="A0A2S6MX47"/>
<dbReference type="PANTHER" id="PTHR11941:SF54">
    <property type="entry name" value="ENOYL-COA HYDRATASE, MITOCHONDRIAL"/>
    <property type="match status" value="1"/>
</dbReference>
<dbReference type="InterPro" id="IPR017602">
    <property type="entry name" value="Dienoyl_CoA_hydratase"/>
</dbReference>
<evidence type="ECO:0000313" key="3">
    <source>
        <dbReference type="EMBL" id="PPQ26942.1"/>
    </source>
</evidence>
<dbReference type="NCBIfam" id="TIGR03189">
    <property type="entry name" value="dienoyl_CoA_hyt"/>
    <property type="match status" value="1"/>
</dbReference>
<dbReference type="Pfam" id="PF00378">
    <property type="entry name" value="ECH_1"/>
    <property type="match status" value="1"/>
</dbReference>
<evidence type="ECO:0000313" key="4">
    <source>
        <dbReference type="Proteomes" id="UP000239089"/>
    </source>
</evidence>
<keyword evidence="4" id="KW-1185">Reference proteome</keyword>
<dbReference type="InterPro" id="IPR014748">
    <property type="entry name" value="Enoyl-CoA_hydra_C"/>
</dbReference>
<accession>A0A2S6MX47</accession>
<sequence length="255" mass="27314">MSGSLSVWIERDGKLLRLRLDRPKANVLDAEMIAALRAAFATHCANASLRGVLIDASGPHFSFGASVEEHLPEKCAAMLGGFHALILDVLKSPIPVLVALRGQCLGGGLELASAAHLLFAAPDTRLGQPEIALGVFAPAASCLLTERITRAAAEDLLLSGRSITGIEAYDMGLINGLSDNPEAAALDYFDAHLARKSANALRFATRAARLDFSARVATKLAAVEELYLNELMQTHDAVEGLTAFIEKRETRWKDQ</sequence>